<dbReference type="EMBL" id="JABFAB010245567">
    <property type="protein sequence ID" value="MBA0672688.1"/>
    <property type="molecule type" value="Genomic_DNA"/>
</dbReference>
<feature type="transmembrane region" description="Helical" evidence="1">
    <location>
        <begin position="113"/>
        <end position="130"/>
    </location>
</feature>
<keyword evidence="1" id="KW-0812">Transmembrane</keyword>
<dbReference type="OrthoDB" id="1430424at2759"/>
<accession>A0A7J8WCD2</accession>
<dbReference type="Pfam" id="PF24924">
    <property type="entry name" value="DUF7745"/>
    <property type="match status" value="1"/>
</dbReference>
<comment type="caution">
    <text evidence="3">The sequence shown here is derived from an EMBL/GenBank/DDBJ whole genome shotgun (WGS) entry which is preliminary data.</text>
</comment>
<sequence length="142" mass="16412">MKWRIMRLSKLGLRRHSGKKVIAWPKDMYRSCGTLLVNRHLFRALAQFWNPAYSCFTFGRVDLVPTVEEYMALLRCSKIQVDKAYSRTANALTFLKKLMNITGMTHPDTRKKVNVFALSIYVLVIFPKALGHVDEAVTDLFD</sequence>
<dbReference type="InterPro" id="IPR056647">
    <property type="entry name" value="DUF7745"/>
</dbReference>
<evidence type="ECO:0000313" key="4">
    <source>
        <dbReference type="Proteomes" id="UP000593573"/>
    </source>
</evidence>
<keyword evidence="4" id="KW-1185">Reference proteome</keyword>
<protein>
    <recommendedName>
        <fullName evidence="2">DUF7745 domain-containing protein</fullName>
    </recommendedName>
</protein>
<gene>
    <name evidence="3" type="ORF">Goklo_024110</name>
</gene>
<evidence type="ECO:0000259" key="2">
    <source>
        <dbReference type="Pfam" id="PF24924"/>
    </source>
</evidence>
<keyword evidence="1" id="KW-1133">Transmembrane helix</keyword>
<evidence type="ECO:0000256" key="1">
    <source>
        <dbReference type="SAM" id="Phobius"/>
    </source>
</evidence>
<name>A0A7J8WCD2_9ROSI</name>
<dbReference type="AlphaFoldDB" id="A0A7J8WCD2"/>
<dbReference type="PANTHER" id="PTHR48200">
    <property type="entry name" value="PROTEIN, PUTATIVE-RELATED"/>
    <property type="match status" value="1"/>
</dbReference>
<reference evidence="3 4" key="1">
    <citation type="journal article" date="2019" name="Genome Biol. Evol.">
        <title>Insights into the evolution of the New World diploid cottons (Gossypium, subgenus Houzingenia) based on genome sequencing.</title>
        <authorList>
            <person name="Grover C.E."/>
            <person name="Arick M.A. 2nd"/>
            <person name="Thrash A."/>
            <person name="Conover J.L."/>
            <person name="Sanders W.S."/>
            <person name="Peterson D.G."/>
            <person name="Frelichowski J.E."/>
            <person name="Scheffler J.A."/>
            <person name="Scheffler B.E."/>
            <person name="Wendel J.F."/>
        </authorList>
    </citation>
    <scope>NUCLEOTIDE SEQUENCE [LARGE SCALE GENOMIC DNA]</scope>
    <source>
        <strain evidence="3">57</strain>
        <tissue evidence="3">Leaf</tissue>
    </source>
</reference>
<proteinExistence type="predicted"/>
<dbReference type="Proteomes" id="UP000593573">
    <property type="component" value="Unassembled WGS sequence"/>
</dbReference>
<evidence type="ECO:0000313" key="3">
    <source>
        <dbReference type="EMBL" id="MBA0672688.1"/>
    </source>
</evidence>
<keyword evidence="1" id="KW-0472">Membrane</keyword>
<dbReference type="PANTHER" id="PTHR48200:SF1">
    <property type="entry name" value="AMINOTRANSFERASE-LIKE PLANT MOBILE DOMAIN-CONTAINING PROTEIN"/>
    <property type="match status" value="1"/>
</dbReference>
<organism evidence="3 4">
    <name type="scientific">Gossypium klotzschianum</name>
    <dbReference type="NCBI Taxonomy" id="34286"/>
    <lineage>
        <taxon>Eukaryota</taxon>
        <taxon>Viridiplantae</taxon>
        <taxon>Streptophyta</taxon>
        <taxon>Embryophyta</taxon>
        <taxon>Tracheophyta</taxon>
        <taxon>Spermatophyta</taxon>
        <taxon>Magnoliopsida</taxon>
        <taxon>eudicotyledons</taxon>
        <taxon>Gunneridae</taxon>
        <taxon>Pentapetalae</taxon>
        <taxon>rosids</taxon>
        <taxon>malvids</taxon>
        <taxon>Malvales</taxon>
        <taxon>Malvaceae</taxon>
        <taxon>Malvoideae</taxon>
        <taxon>Gossypium</taxon>
    </lineage>
</organism>
<feature type="domain" description="DUF7745" evidence="2">
    <location>
        <begin position="37"/>
        <end position="101"/>
    </location>
</feature>